<reference evidence="1" key="1">
    <citation type="submission" date="2022-08" db="EMBL/GenBank/DDBJ databases">
        <authorList>
            <person name="Kallberg Y."/>
            <person name="Tangrot J."/>
            <person name="Rosling A."/>
        </authorList>
    </citation>
    <scope>NUCLEOTIDE SEQUENCE</scope>
    <source>
        <strain evidence="1">Wild A</strain>
    </source>
</reference>
<proteinExistence type="predicted"/>
<keyword evidence="2" id="KW-1185">Reference proteome</keyword>
<dbReference type="EMBL" id="CAMKVN010001325">
    <property type="protein sequence ID" value="CAI2175198.1"/>
    <property type="molecule type" value="Genomic_DNA"/>
</dbReference>
<sequence>MSFLPYSTAIPAMNVRPWFSACISSGLDNIHQADIIRRLSYSSFSGRGSDDLISGRNDPFEFGIIEVFRVKTYTISPNKKVTTTSSIPPACIRSRSAKSCFDPGH</sequence>
<name>A0A9W4SQ72_9GLOM</name>
<evidence type="ECO:0000313" key="1">
    <source>
        <dbReference type="EMBL" id="CAI2175198.1"/>
    </source>
</evidence>
<organism evidence="1 2">
    <name type="scientific">Funneliformis geosporum</name>
    <dbReference type="NCBI Taxonomy" id="1117311"/>
    <lineage>
        <taxon>Eukaryota</taxon>
        <taxon>Fungi</taxon>
        <taxon>Fungi incertae sedis</taxon>
        <taxon>Mucoromycota</taxon>
        <taxon>Glomeromycotina</taxon>
        <taxon>Glomeromycetes</taxon>
        <taxon>Glomerales</taxon>
        <taxon>Glomeraceae</taxon>
        <taxon>Funneliformis</taxon>
    </lineage>
</organism>
<comment type="caution">
    <text evidence="1">The sequence shown here is derived from an EMBL/GenBank/DDBJ whole genome shotgun (WGS) entry which is preliminary data.</text>
</comment>
<accession>A0A9W4SQ72</accession>
<dbReference type="AlphaFoldDB" id="A0A9W4SQ72"/>
<dbReference type="Proteomes" id="UP001153678">
    <property type="component" value="Unassembled WGS sequence"/>
</dbReference>
<protein>
    <submittedName>
        <fullName evidence="1">14575_t:CDS:1</fullName>
    </submittedName>
</protein>
<evidence type="ECO:0000313" key="2">
    <source>
        <dbReference type="Proteomes" id="UP001153678"/>
    </source>
</evidence>
<gene>
    <name evidence="1" type="ORF">FWILDA_LOCUS6973</name>
</gene>